<keyword evidence="4 6" id="KW-1133">Transmembrane helix</keyword>
<feature type="transmembrane region" description="Helical" evidence="6">
    <location>
        <begin position="268"/>
        <end position="288"/>
    </location>
</feature>
<feature type="transmembrane region" description="Helical" evidence="6">
    <location>
        <begin position="502"/>
        <end position="520"/>
    </location>
</feature>
<evidence type="ECO:0000313" key="7">
    <source>
        <dbReference type="EMBL" id="CAI0408484.1"/>
    </source>
</evidence>
<dbReference type="EMBL" id="CAMGYJ010000005">
    <property type="protein sequence ID" value="CAI0408484.1"/>
    <property type="molecule type" value="Genomic_DNA"/>
</dbReference>
<feature type="non-terminal residue" evidence="7">
    <location>
        <position position="1"/>
    </location>
</feature>
<dbReference type="AlphaFoldDB" id="A0AAV0JGQ8"/>
<dbReference type="Pfam" id="PF00854">
    <property type="entry name" value="PTR2"/>
    <property type="match status" value="1"/>
</dbReference>
<evidence type="ECO:0000256" key="5">
    <source>
        <dbReference type="ARBA" id="ARBA00023136"/>
    </source>
</evidence>
<dbReference type="SUPFAM" id="SSF103473">
    <property type="entry name" value="MFS general substrate transporter"/>
    <property type="match status" value="1"/>
</dbReference>
<feature type="transmembrane region" description="Helical" evidence="6">
    <location>
        <begin position="462"/>
        <end position="482"/>
    </location>
</feature>
<feature type="transmembrane region" description="Helical" evidence="6">
    <location>
        <begin position="237"/>
        <end position="256"/>
    </location>
</feature>
<sequence length="615" mass="66243">HLLHFTYIVQHIYLQHFPHFNYIITPSSSSHHKPKMEEASTRLLAGDVDDGKIKMSLLNSDPKKKTTTADNKGGFRTIPFIILNEAFHTLASTGLNANMVIYLTSSFHMEAAAASSFISLWAAASSALAVFGASLSDSFLGRFRVIVLGCCFSLLVSPLFQGTTLFWSTAMLPQLHPPATTTATATPFQLSVLYASLGLISLGAGCLLPCSMAFGADQLDNKDNPDNDKVLQRFFNWYYAVAGAATLLGLTVLVYVQDSYGWEVGLAVPAFLILFSALLFLLPSSIYVKHEAKSSLFAGCFRVVVAAGRKAARVGDGEVASLGDGGGGRFFQGRVGSGRGLNKACFIANPETDINPADGSATDPWNLCTIEEVEAVKSILRVLPIWSTGILHYVTLAQYPFMTLQAETMNRQIFPNSTFQLPPGSLNCFVLVSFTLCIVLYDSTFVPILARITGNPRGLSTNVRLGAGMVLSVVAMAISGVVESVRRGMAIQQPDDATTVDMSVLWLAPALLLLGMAQTLNSIEQIAFYYSQLPKSMASIAVSLYTMVTAIGSLVSSFLINAVDGLTSGGGKASWLSTDLEEGHLDYYYWLIAGLCLGNFVYFLLCCRAFTPPAA</sequence>
<evidence type="ECO:0000256" key="6">
    <source>
        <dbReference type="SAM" id="Phobius"/>
    </source>
</evidence>
<keyword evidence="8" id="KW-1185">Reference proteome</keyword>
<evidence type="ECO:0000256" key="1">
    <source>
        <dbReference type="ARBA" id="ARBA00004141"/>
    </source>
</evidence>
<evidence type="ECO:0000313" key="8">
    <source>
        <dbReference type="Proteomes" id="UP001154282"/>
    </source>
</evidence>
<comment type="similarity">
    <text evidence="2">Belongs to the major facilitator superfamily. Proton-dependent oligopeptide transporter (POT/PTR) (TC 2.A.17) family.</text>
</comment>
<keyword evidence="5 6" id="KW-0472">Membrane</keyword>
<dbReference type="PANTHER" id="PTHR11654">
    <property type="entry name" value="OLIGOPEPTIDE TRANSPORTER-RELATED"/>
    <property type="match status" value="1"/>
</dbReference>
<reference evidence="7" key="1">
    <citation type="submission" date="2022-08" db="EMBL/GenBank/DDBJ databases">
        <authorList>
            <person name="Gutierrez-Valencia J."/>
        </authorList>
    </citation>
    <scope>NUCLEOTIDE SEQUENCE</scope>
</reference>
<comment type="subcellular location">
    <subcellularLocation>
        <location evidence="1">Membrane</location>
        <topology evidence="1">Multi-pass membrane protein</topology>
    </subcellularLocation>
</comment>
<feature type="transmembrane region" description="Helical" evidence="6">
    <location>
        <begin position="192"/>
        <end position="216"/>
    </location>
</feature>
<comment type="caution">
    <text evidence="7">The sequence shown here is derived from an EMBL/GenBank/DDBJ whole genome shotgun (WGS) entry which is preliminary data.</text>
</comment>
<dbReference type="Gene3D" id="1.20.1250.20">
    <property type="entry name" value="MFS general substrate transporter like domains"/>
    <property type="match status" value="1"/>
</dbReference>
<dbReference type="Proteomes" id="UP001154282">
    <property type="component" value="Unassembled WGS sequence"/>
</dbReference>
<evidence type="ECO:0000256" key="4">
    <source>
        <dbReference type="ARBA" id="ARBA00022989"/>
    </source>
</evidence>
<accession>A0AAV0JGQ8</accession>
<dbReference type="InterPro" id="IPR000109">
    <property type="entry name" value="POT_fam"/>
</dbReference>
<evidence type="ECO:0000256" key="3">
    <source>
        <dbReference type="ARBA" id="ARBA00022692"/>
    </source>
</evidence>
<keyword evidence="3 6" id="KW-0812">Transmembrane</keyword>
<organism evidence="7 8">
    <name type="scientific">Linum tenue</name>
    <dbReference type="NCBI Taxonomy" id="586396"/>
    <lineage>
        <taxon>Eukaryota</taxon>
        <taxon>Viridiplantae</taxon>
        <taxon>Streptophyta</taxon>
        <taxon>Embryophyta</taxon>
        <taxon>Tracheophyta</taxon>
        <taxon>Spermatophyta</taxon>
        <taxon>Magnoliopsida</taxon>
        <taxon>eudicotyledons</taxon>
        <taxon>Gunneridae</taxon>
        <taxon>Pentapetalae</taxon>
        <taxon>rosids</taxon>
        <taxon>fabids</taxon>
        <taxon>Malpighiales</taxon>
        <taxon>Linaceae</taxon>
        <taxon>Linum</taxon>
    </lineage>
</organism>
<feature type="transmembrane region" description="Helical" evidence="6">
    <location>
        <begin position="382"/>
        <end position="401"/>
    </location>
</feature>
<dbReference type="GO" id="GO:0016020">
    <property type="term" value="C:membrane"/>
    <property type="evidence" value="ECO:0007669"/>
    <property type="project" value="UniProtKB-SubCell"/>
</dbReference>
<proteinExistence type="inferred from homology"/>
<feature type="transmembrane region" description="Helical" evidence="6">
    <location>
        <begin position="112"/>
        <end position="133"/>
    </location>
</feature>
<evidence type="ECO:0000256" key="2">
    <source>
        <dbReference type="ARBA" id="ARBA00005982"/>
    </source>
</evidence>
<feature type="transmembrane region" description="Helical" evidence="6">
    <location>
        <begin position="540"/>
        <end position="560"/>
    </location>
</feature>
<dbReference type="GO" id="GO:0022857">
    <property type="term" value="F:transmembrane transporter activity"/>
    <property type="evidence" value="ECO:0007669"/>
    <property type="project" value="InterPro"/>
</dbReference>
<dbReference type="InterPro" id="IPR036259">
    <property type="entry name" value="MFS_trans_sf"/>
</dbReference>
<gene>
    <name evidence="7" type="ORF">LITE_LOCUS13976</name>
</gene>
<feature type="transmembrane region" description="Helical" evidence="6">
    <location>
        <begin position="587"/>
        <end position="610"/>
    </location>
</feature>
<name>A0AAV0JGQ8_9ROSI</name>
<feature type="transmembrane region" description="Helical" evidence="6">
    <location>
        <begin position="145"/>
        <end position="172"/>
    </location>
</feature>
<feature type="transmembrane region" description="Helical" evidence="6">
    <location>
        <begin position="421"/>
        <end position="441"/>
    </location>
</feature>
<protein>
    <submittedName>
        <fullName evidence="7">Uncharacterized protein</fullName>
    </submittedName>
</protein>